<name>R7UPM5_CAPTE</name>
<keyword evidence="7" id="KW-1015">Disulfide bond</keyword>
<dbReference type="EMBL" id="AMQN01007860">
    <property type="status" value="NOT_ANNOTATED_CDS"/>
    <property type="molecule type" value="Genomic_DNA"/>
</dbReference>
<dbReference type="PROSITE" id="PS50262">
    <property type="entry name" value="G_PROTEIN_RECEP_F1_2"/>
    <property type="match status" value="1"/>
</dbReference>
<evidence type="ECO:0000256" key="5">
    <source>
        <dbReference type="ARBA" id="ARBA00023040"/>
    </source>
</evidence>
<feature type="transmembrane region" description="Helical" evidence="11">
    <location>
        <begin position="39"/>
        <end position="64"/>
    </location>
</feature>
<dbReference type="Pfam" id="PF00001">
    <property type="entry name" value="7tm_1"/>
    <property type="match status" value="1"/>
</dbReference>
<feature type="transmembrane region" description="Helical" evidence="11">
    <location>
        <begin position="6"/>
        <end position="27"/>
    </location>
</feature>
<dbReference type="InterPro" id="IPR017452">
    <property type="entry name" value="GPCR_Rhodpsn_7TM"/>
</dbReference>
<dbReference type="PANTHER" id="PTHR45695">
    <property type="entry name" value="LEUCOKININ RECEPTOR-RELATED"/>
    <property type="match status" value="1"/>
</dbReference>
<keyword evidence="5" id="KW-0297">G-protein coupled receptor</keyword>
<reference evidence="15" key="1">
    <citation type="submission" date="2012-12" db="EMBL/GenBank/DDBJ databases">
        <authorList>
            <person name="Hellsten U."/>
            <person name="Grimwood J."/>
            <person name="Chapman J.A."/>
            <person name="Shapiro H."/>
            <person name="Aerts A."/>
            <person name="Otillar R.P."/>
            <person name="Terry A.Y."/>
            <person name="Boore J.L."/>
            <person name="Simakov O."/>
            <person name="Marletaz F."/>
            <person name="Cho S.-J."/>
            <person name="Edsinger-Gonzales E."/>
            <person name="Havlak P."/>
            <person name="Kuo D.-H."/>
            <person name="Larsson T."/>
            <person name="Lv J."/>
            <person name="Arendt D."/>
            <person name="Savage R."/>
            <person name="Osoegawa K."/>
            <person name="de Jong P."/>
            <person name="Lindberg D.R."/>
            <person name="Seaver E.C."/>
            <person name="Weisblat D.A."/>
            <person name="Putnam N.H."/>
            <person name="Grigoriev I.V."/>
            <person name="Rokhsar D.S."/>
        </authorList>
    </citation>
    <scope>NUCLEOTIDE SEQUENCE</scope>
    <source>
        <strain evidence="15">I ESC-2004</strain>
    </source>
</reference>
<proteinExistence type="predicted"/>
<feature type="domain" description="G-protein coupled receptors family 1 profile" evidence="12">
    <location>
        <begin position="18"/>
        <end position="268"/>
    </location>
</feature>
<keyword evidence="4 11" id="KW-1133">Transmembrane helix</keyword>
<feature type="non-terminal residue" evidence="13">
    <location>
        <position position="285"/>
    </location>
</feature>
<dbReference type="PRINTS" id="PR00237">
    <property type="entry name" value="GPCRRHODOPSN"/>
</dbReference>
<evidence type="ECO:0000256" key="1">
    <source>
        <dbReference type="ARBA" id="ARBA00004651"/>
    </source>
</evidence>
<keyword evidence="9" id="KW-0325">Glycoprotein</keyword>
<feature type="transmembrane region" description="Helical" evidence="11">
    <location>
        <begin position="163"/>
        <end position="190"/>
    </location>
</feature>
<dbReference type="PANTHER" id="PTHR45695:SF23">
    <property type="entry name" value="GALANIN-LIKE G-PROTEIN COUPLED RECEPTOR NPR-9"/>
    <property type="match status" value="1"/>
</dbReference>
<sequence length="285" mass="32253">QFVVPVVFGLTSLLGIIGNSLVIYVILSRKKMRTVTNILLLNLAFADLAFVLVIPNFTAFQYATENWIFGGAFCKIMHYLVNVTAYVTVYTLVLISVVRYATIVKGMATVRLRTKKNIVIAILSIWVVVLILNTPVILSYGINKPKPGVYACVHISLKHAQKIFSTFFVFAYLLPLIVIAILSICILHHLRSQRPTALKGKKTDQKKRKAGRLLILVVVVFAILWLPVHIHLLLAYFGKLPEAPWYQAFSVLFNLMAYFNECVNPIIYNQASKEFRDAFREAIFC</sequence>
<dbReference type="InterPro" id="IPR000405">
    <property type="entry name" value="Galanin_rcpt"/>
</dbReference>
<evidence type="ECO:0000256" key="9">
    <source>
        <dbReference type="ARBA" id="ARBA00023180"/>
    </source>
</evidence>
<dbReference type="HOGENOM" id="CLU_009579_6_4_1"/>
<evidence type="ECO:0000256" key="2">
    <source>
        <dbReference type="ARBA" id="ARBA00022475"/>
    </source>
</evidence>
<feature type="transmembrane region" description="Helical" evidence="11">
    <location>
        <begin position="76"/>
        <end position="98"/>
    </location>
</feature>
<evidence type="ECO:0000313" key="13">
    <source>
        <dbReference type="EMBL" id="ELU05381.1"/>
    </source>
</evidence>
<dbReference type="STRING" id="283909.R7UPM5"/>
<evidence type="ECO:0000256" key="11">
    <source>
        <dbReference type="SAM" id="Phobius"/>
    </source>
</evidence>
<keyword evidence="2" id="KW-1003">Cell membrane</keyword>
<dbReference type="OMA" id="ICKFSHY"/>
<evidence type="ECO:0000313" key="15">
    <source>
        <dbReference type="Proteomes" id="UP000014760"/>
    </source>
</evidence>
<evidence type="ECO:0000313" key="14">
    <source>
        <dbReference type="EnsemblMetazoa" id="CapteP54029"/>
    </source>
</evidence>
<dbReference type="OrthoDB" id="2132067at2759"/>
<protein>
    <recommendedName>
        <fullName evidence="12">G-protein coupled receptors family 1 profile domain-containing protein</fullName>
    </recommendedName>
</protein>
<dbReference type="SUPFAM" id="SSF81321">
    <property type="entry name" value="Family A G protein-coupled receptor-like"/>
    <property type="match status" value="1"/>
</dbReference>
<evidence type="ECO:0000256" key="7">
    <source>
        <dbReference type="ARBA" id="ARBA00023157"/>
    </source>
</evidence>
<dbReference type="GO" id="GO:0005886">
    <property type="term" value="C:plasma membrane"/>
    <property type="evidence" value="ECO:0007669"/>
    <property type="project" value="UniProtKB-SubCell"/>
</dbReference>
<evidence type="ECO:0000259" key="12">
    <source>
        <dbReference type="PROSITE" id="PS50262"/>
    </source>
</evidence>
<feature type="transmembrane region" description="Helical" evidence="11">
    <location>
        <begin position="211"/>
        <end position="237"/>
    </location>
</feature>
<dbReference type="AlphaFoldDB" id="R7UPM5"/>
<feature type="non-terminal residue" evidence="13">
    <location>
        <position position="1"/>
    </location>
</feature>
<keyword evidence="15" id="KW-1185">Reference proteome</keyword>
<dbReference type="EnsemblMetazoa" id="CapteT54029">
    <property type="protein sequence ID" value="CapteP54029"/>
    <property type="gene ID" value="CapteG54029"/>
</dbReference>
<keyword evidence="10" id="KW-0807">Transducer</keyword>
<accession>R7UPM5</accession>
<organism evidence="13">
    <name type="scientific">Capitella teleta</name>
    <name type="common">Polychaete worm</name>
    <dbReference type="NCBI Taxonomy" id="283909"/>
    <lineage>
        <taxon>Eukaryota</taxon>
        <taxon>Metazoa</taxon>
        <taxon>Spiralia</taxon>
        <taxon>Lophotrochozoa</taxon>
        <taxon>Annelida</taxon>
        <taxon>Polychaeta</taxon>
        <taxon>Sedentaria</taxon>
        <taxon>Scolecida</taxon>
        <taxon>Capitellidae</taxon>
        <taxon>Capitella</taxon>
    </lineage>
</organism>
<evidence type="ECO:0000256" key="6">
    <source>
        <dbReference type="ARBA" id="ARBA00023136"/>
    </source>
</evidence>
<evidence type="ECO:0000256" key="4">
    <source>
        <dbReference type="ARBA" id="ARBA00022989"/>
    </source>
</evidence>
<feature type="transmembrane region" description="Helical" evidence="11">
    <location>
        <begin position="118"/>
        <end position="143"/>
    </location>
</feature>
<reference evidence="13 15" key="2">
    <citation type="journal article" date="2013" name="Nature">
        <title>Insights into bilaterian evolution from three spiralian genomes.</title>
        <authorList>
            <person name="Simakov O."/>
            <person name="Marletaz F."/>
            <person name="Cho S.J."/>
            <person name="Edsinger-Gonzales E."/>
            <person name="Havlak P."/>
            <person name="Hellsten U."/>
            <person name="Kuo D.H."/>
            <person name="Larsson T."/>
            <person name="Lv J."/>
            <person name="Arendt D."/>
            <person name="Savage R."/>
            <person name="Osoegawa K."/>
            <person name="de Jong P."/>
            <person name="Grimwood J."/>
            <person name="Chapman J.A."/>
            <person name="Shapiro H."/>
            <person name="Aerts A."/>
            <person name="Otillar R.P."/>
            <person name="Terry A.Y."/>
            <person name="Boore J.L."/>
            <person name="Grigoriev I.V."/>
            <person name="Lindberg D.R."/>
            <person name="Seaver E.C."/>
            <person name="Weisblat D.A."/>
            <person name="Putnam N.H."/>
            <person name="Rokhsar D.S."/>
        </authorList>
    </citation>
    <scope>NUCLEOTIDE SEQUENCE</scope>
    <source>
        <strain evidence="13 15">I ESC-2004</strain>
    </source>
</reference>
<evidence type="ECO:0000256" key="10">
    <source>
        <dbReference type="ARBA" id="ARBA00023224"/>
    </source>
</evidence>
<dbReference type="SMART" id="SM01381">
    <property type="entry name" value="7TM_GPCR_Srsx"/>
    <property type="match status" value="1"/>
</dbReference>
<dbReference type="PRINTS" id="PR00663">
    <property type="entry name" value="GALANINR"/>
</dbReference>
<keyword evidence="3 11" id="KW-0812">Transmembrane</keyword>
<keyword evidence="6 11" id="KW-0472">Membrane</keyword>
<keyword evidence="8" id="KW-0675">Receptor</keyword>
<reference evidence="14" key="3">
    <citation type="submission" date="2015-06" db="UniProtKB">
        <authorList>
            <consortium name="EnsemblMetazoa"/>
        </authorList>
    </citation>
    <scope>IDENTIFICATION</scope>
</reference>
<evidence type="ECO:0000256" key="8">
    <source>
        <dbReference type="ARBA" id="ARBA00023170"/>
    </source>
</evidence>
<dbReference type="Gene3D" id="1.20.1070.10">
    <property type="entry name" value="Rhodopsin 7-helix transmembrane proteins"/>
    <property type="match status" value="1"/>
</dbReference>
<feature type="transmembrane region" description="Helical" evidence="11">
    <location>
        <begin position="243"/>
        <end position="260"/>
    </location>
</feature>
<comment type="subcellular location">
    <subcellularLocation>
        <location evidence="1">Cell membrane</location>
        <topology evidence="1">Multi-pass membrane protein</topology>
    </subcellularLocation>
</comment>
<gene>
    <name evidence="13" type="ORF">CAPTEDRAFT_54029</name>
</gene>
<dbReference type="Proteomes" id="UP000014760">
    <property type="component" value="Unassembled WGS sequence"/>
</dbReference>
<dbReference type="InterPro" id="IPR000276">
    <property type="entry name" value="GPCR_Rhodpsn"/>
</dbReference>
<dbReference type="GO" id="GO:0004930">
    <property type="term" value="F:G protein-coupled receptor activity"/>
    <property type="evidence" value="ECO:0007669"/>
    <property type="project" value="UniProtKB-KW"/>
</dbReference>
<dbReference type="EMBL" id="KB301566">
    <property type="protein sequence ID" value="ELU05381.1"/>
    <property type="molecule type" value="Genomic_DNA"/>
</dbReference>
<evidence type="ECO:0000256" key="3">
    <source>
        <dbReference type="ARBA" id="ARBA00022692"/>
    </source>
</evidence>